<dbReference type="AlphaFoldDB" id="A0A3B6PP82"/>
<dbReference type="Gramene" id="TraesCS6B02G320600.1">
    <property type="protein sequence ID" value="TraesCS6B02G320600.1.cds1"/>
    <property type="gene ID" value="TraesCS6B02G320600"/>
</dbReference>
<evidence type="ECO:0000256" key="1">
    <source>
        <dbReference type="PROSITE-ProRule" id="PRU00023"/>
    </source>
</evidence>
<reference evidence="3" key="2">
    <citation type="submission" date="2018-10" db="UniProtKB">
        <authorList>
            <consortium name="EnsemblPlants"/>
        </authorList>
    </citation>
    <scope>IDENTIFICATION</scope>
</reference>
<evidence type="ECO:0000313" key="4">
    <source>
        <dbReference type="Proteomes" id="UP000019116"/>
    </source>
</evidence>
<dbReference type="Proteomes" id="UP000019116">
    <property type="component" value="Chromosome 6B"/>
</dbReference>
<evidence type="ECO:0000313" key="3">
    <source>
        <dbReference type="EnsemblPlants" id="TraesCS6B02G320600.1.cds1"/>
    </source>
</evidence>
<accession>A0A3B6PP82</accession>
<dbReference type="SUPFAM" id="SSF48403">
    <property type="entry name" value="Ankyrin repeat"/>
    <property type="match status" value="1"/>
</dbReference>
<name>A0A3B6PP82_WHEAT</name>
<sequence>MENQNHTVAMDAKLMVSTHGGHVNMLKDVLNKEDAMATMLPSEDQSGAAAINPLLLLSARRGSWEALNALLQREDARDPPMMIPTLEFLELVAGGSGAQGRSAASAGRDVEEGVDQQPAASPAAGALLKGVTADGDTALHAVAGNGDCQNFLKYAGIVYDRDRALLFVQNHKGDTPLHCAARAGNSKMVSRLIDLAACEGDGRKLELLRMENKRQETALHEAVRFEDGGILGHKERLLLDAADPTGEEKNKRGKAETEGALNEDGKSPVAAPEEQAIVKLLMGADRELANYPAGGISPLYLAVLLEKGTIALTLHAMSGGNLSYSGADGQNALHLSILRDTGTR</sequence>
<dbReference type="GO" id="GO:0016020">
    <property type="term" value="C:membrane"/>
    <property type="evidence" value="ECO:0000318"/>
    <property type="project" value="GO_Central"/>
</dbReference>
<dbReference type="OrthoDB" id="1847170at2759"/>
<feature type="compositionally biased region" description="Basic and acidic residues" evidence="2">
    <location>
        <begin position="246"/>
        <end position="257"/>
    </location>
</feature>
<keyword evidence="4" id="KW-1185">Reference proteome</keyword>
<reference evidence="3" key="1">
    <citation type="submission" date="2018-08" db="EMBL/GenBank/DDBJ databases">
        <authorList>
            <person name="Rossello M."/>
        </authorList>
    </citation>
    <scope>NUCLEOTIDE SEQUENCE [LARGE SCALE GENOMIC DNA]</scope>
    <source>
        <strain evidence="3">cv. Chinese Spring</strain>
    </source>
</reference>
<evidence type="ECO:0000256" key="2">
    <source>
        <dbReference type="SAM" id="MobiDB-lite"/>
    </source>
</evidence>
<dbReference type="PANTHER" id="PTHR24121:SF25">
    <property type="entry name" value="PGG DOMAIN-CONTAINING PROTEIN"/>
    <property type="match status" value="1"/>
</dbReference>
<dbReference type="PROSITE" id="PS50297">
    <property type="entry name" value="ANK_REP_REGION"/>
    <property type="match status" value="1"/>
</dbReference>
<dbReference type="SMR" id="A0A3B6PP82"/>
<dbReference type="Pfam" id="PF12796">
    <property type="entry name" value="Ank_2"/>
    <property type="match status" value="1"/>
</dbReference>
<feature type="repeat" description="ANK" evidence="1">
    <location>
        <begin position="172"/>
        <end position="197"/>
    </location>
</feature>
<feature type="region of interest" description="Disordered" evidence="2">
    <location>
        <begin position="242"/>
        <end position="268"/>
    </location>
</feature>
<dbReference type="Gramene" id="TraesRN6B0100895700.1">
    <property type="protein sequence ID" value="TraesRN6B0100895700.1"/>
    <property type="gene ID" value="TraesRN6B0100895700"/>
</dbReference>
<dbReference type="EnsemblPlants" id="TraesCS6B02G320600.1">
    <property type="protein sequence ID" value="TraesCS6B02G320600.1.cds1"/>
    <property type="gene ID" value="TraesCS6B02G320600"/>
</dbReference>
<dbReference type="PANTHER" id="PTHR24121">
    <property type="entry name" value="NO MECHANORECEPTOR POTENTIAL C, ISOFORM D-RELATED"/>
    <property type="match status" value="1"/>
</dbReference>
<organism evidence="3">
    <name type="scientific">Triticum aestivum</name>
    <name type="common">Wheat</name>
    <dbReference type="NCBI Taxonomy" id="4565"/>
    <lineage>
        <taxon>Eukaryota</taxon>
        <taxon>Viridiplantae</taxon>
        <taxon>Streptophyta</taxon>
        <taxon>Embryophyta</taxon>
        <taxon>Tracheophyta</taxon>
        <taxon>Spermatophyta</taxon>
        <taxon>Magnoliopsida</taxon>
        <taxon>Liliopsida</taxon>
        <taxon>Poales</taxon>
        <taxon>Poaceae</taxon>
        <taxon>BOP clade</taxon>
        <taxon>Pooideae</taxon>
        <taxon>Triticodae</taxon>
        <taxon>Triticeae</taxon>
        <taxon>Triticinae</taxon>
        <taxon>Triticum</taxon>
    </lineage>
</organism>
<dbReference type="Gramene" id="TraesCS6B03G0914100.1">
    <property type="protein sequence ID" value="TraesCS6B03G0914100.1.CDS1"/>
    <property type="gene ID" value="TraesCS6B03G0914100"/>
</dbReference>
<protein>
    <submittedName>
        <fullName evidence="3">Uncharacterized protein</fullName>
    </submittedName>
</protein>
<dbReference type="InterPro" id="IPR036770">
    <property type="entry name" value="Ankyrin_rpt-contain_sf"/>
</dbReference>
<dbReference type="PROSITE" id="PS50088">
    <property type="entry name" value="ANK_REPEAT"/>
    <property type="match status" value="1"/>
</dbReference>
<dbReference type="Gene3D" id="1.25.40.20">
    <property type="entry name" value="Ankyrin repeat-containing domain"/>
    <property type="match status" value="1"/>
</dbReference>
<feature type="region of interest" description="Disordered" evidence="2">
    <location>
        <begin position="100"/>
        <end position="119"/>
    </location>
</feature>
<dbReference type="STRING" id="4565.A0A3B6PP82"/>
<proteinExistence type="predicted"/>
<dbReference type="Gramene" id="TraesWEE_scaffold_033728_01G000100.1">
    <property type="protein sequence ID" value="TraesWEE_scaffold_033728_01G000100.1"/>
    <property type="gene ID" value="TraesWEE_scaffold_033728_01G000100"/>
</dbReference>
<keyword evidence="1" id="KW-0040">ANK repeat</keyword>
<dbReference type="InterPro" id="IPR002110">
    <property type="entry name" value="Ankyrin_rpt"/>
</dbReference>